<evidence type="ECO:0000313" key="3">
    <source>
        <dbReference type="Proteomes" id="UP001590951"/>
    </source>
</evidence>
<feature type="compositionally biased region" description="Basic and acidic residues" evidence="1">
    <location>
        <begin position="63"/>
        <end position="79"/>
    </location>
</feature>
<dbReference type="EMBL" id="JBHFEH010000023">
    <property type="protein sequence ID" value="KAL2053108.1"/>
    <property type="molecule type" value="Genomic_DNA"/>
</dbReference>
<accession>A0ABR4BB78</accession>
<comment type="caution">
    <text evidence="2">The sequence shown here is derived from an EMBL/GenBank/DDBJ whole genome shotgun (WGS) entry which is preliminary data.</text>
</comment>
<feature type="compositionally biased region" description="Basic and acidic residues" evidence="1">
    <location>
        <begin position="1"/>
        <end position="19"/>
    </location>
</feature>
<feature type="region of interest" description="Disordered" evidence="1">
    <location>
        <begin position="1"/>
        <end position="83"/>
    </location>
</feature>
<organism evidence="2 3">
    <name type="scientific">Lepraria finkii</name>
    <dbReference type="NCBI Taxonomy" id="1340010"/>
    <lineage>
        <taxon>Eukaryota</taxon>
        <taxon>Fungi</taxon>
        <taxon>Dikarya</taxon>
        <taxon>Ascomycota</taxon>
        <taxon>Pezizomycotina</taxon>
        <taxon>Lecanoromycetes</taxon>
        <taxon>OSLEUM clade</taxon>
        <taxon>Lecanoromycetidae</taxon>
        <taxon>Lecanorales</taxon>
        <taxon>Lecanorineae</taxon>
        <taxon>Stereocaulaceae</taxon>
        <taxon>Lepraria</taxon>
    </lineage>
</organism>
<dbReference type="Proteomes" id="UP001590951">
    <property type="component" value="Unassembled WGS sequence"/>
</dbReference>
<evidence type="ECO:0000256" key="1">
    <source>
        <dbReference type="SAM" id="MobiDB-lite"/>
    </source>
</evidence>
<feature type="region of interest" description="Disordered" evidence="1">
    <location>
        <begin position="99"/>
        <end position="162"/>
    </location>
</feature>
<keyword evidence="3" id="KW-1185">Reference proteome</keyword>
<protein>
    <submittedName>
        <fullName evidence="2">Uncharacterized protein</fullName>
    </submittedName>
</protein>
<proteinExistence type="predicted"/>
<name>A0ABR4BB78_9LECA</name>
<sequence length="258" mass="29732">MDRVGAVEEAEKSAGDKDGSGQTSEDENAAPSMNGKGSEREKSASVLYDNAQVQDNAADNQTDESKSAEQTLPKDKTLNEAKLTMGIEKEAKFAAEVKVKTDAKTTSSEDRKVAEVVATKKESEGDEEKLKRKQKGKPEKESRKKQRRKREKGQQKPWQMRERKWGRRKLRQMLKWRRRLRKSMRRICTPARSGRRLNGWGRGRSQIIRWIMIFCLIERGMKSSITRDDLCRDRFVNSNNWASSSAMSITRWLNKHKI</sequence>
<feature type="compositionally biased region" description="Polar residues" evidence="1">
    <location>
        <begin position="51"/>
        <end position="60"/>
    </location>
</feature>
<reference evidence="2 3" key="1">
    <citation type="submission" date="2024-09" db="EMBL/GenBank/DDBJ databases">
        <title>Rethinking Asexuality: The Enigmatic Case of Functional Sexual Genes in Lepraria (Stereocaulaceae).</title>
        <authorList>
            <person name="Doellman M."/>
            <person name="Sun Y."/>
            <person name="Barcenas-Pena A."/>
            <person name="Lumbsch H.T."/>
            <person name="Grewe F."/>
        </authorList>
    </citation>
    <scope>NUCLEOTIDE SEQUENCE [LARGE SCALE GENOMIC DNA]</scope>
    <source>
        <strain evidence="2 3">Grewe 0041</strain>
    </source>
</reference>
<feature type="compositionally biased region" description="Basic and acidic residues" evidence="1">
    <location>
        <begin position="99"/>
        <end position="123"/>
    </location>
</feature>
<evidence type="ECO:0000313" key="2">
    <source>
        <dbReference type="EMBL" id="KAL2053108.1"/>
    </source>
</evidence>
<gene>
    <name evidence="2" type="ORF">ABVK25_006745</name>
</gene>